<evidence type="ECO:0000313" key="2">
    <source>
        <dbReference type="EMBL" id="KZS38982.1"/>
    </source>
</evidence>
<protein>
    <submittedName>
        <fullName evidence="2">Uncharacterized protein</fullName>
    </submittedName>
</protein>
<dbReference type="EMBL" id="LQRT01000035">
    <property type="protein sequence ID" value="KZS38982.1"/>
    <property type="molecule type" value="Genomic_DNA"/>
</dbReference>
<feature type="compositionally biased region" description="Polar residues" evidence="1">
    <location>
        <begin position="13"/>
        <end position="39"/>
    </location>
</feature>
<reference evidence="2 3" key="1">
    <citation type="submission" date="2016-01" db="EMBL/GenBank/DDBJ databases">
        <title>The draft genome sequence of Aquimarina sp. RZW4-3-2.</title>
        <authorList>
            <person name="Wang Y."/>
        </authorList>
    </citation>
    <scope>NUCLEOTIDE SEQUENCE [LARGE SCALE GENOMIC DNA]</scope>
    <source>
        <strain evidence="2 3">RZW4-3-2</strain>
    </source>
</reference>
<dbReference type="InterPro" id="IPR049886">
    <property type="entry name" value="CFI_box_CTERM_dom"/>
</dbReference>
<keyword evidence="3" id="KW-1185">Reference proteome</keyword>
<dbReference type="Proteomes" id="UP000076715">
    <property type="component" value="Unassembled WGS sequence"/>
</dbReference>
<gene>
    <name evidence="2" type="ORF">AWE51_10465</name>
</gene>
<dbReference type="OrthoDB" id="681139at2"/>
<feature type="compositionally biased region" description="Basic and acidic residues" evidence="1">
    <location>
        <begin position="1"/>
        <end position="12"/>
    </location>
</feature>
<dbReference type="AlphaFoldDB" id="A0A162Y8E9"/>
<dbReference type="NCBIfam" id="NF041770">
    <property type="entry name" value="CFI_box_CTERM"/>
    <property type="match status" value="1"/>
</dbReference>
<sequence length="427" mass="48607">MNTHADKSHDNKNQSVANTISQKQGGGESTFQFTDNRPETVTQRKLQEMADNSLQTKQTTQLETIAETNPIQRLTKSNVIQLAGVWDEVNVGFGSKTDLDPETFAQGLTEGSEEFAALRESANEQTQEHFGEDLKYKPKPKKGGGTSEAYFKDDSAYFNMEGHPAMILSNLIFETANAAQTGSFIQVESDYKSGAIMKKSPKDYGFEDLGDKLTQEYEKGDGETRRSIIQERFEWNSFILAKPSFLKVKGEMKKQEKSKEMYGIYFAAFDHMLTMSTFEEYYNEYGHIHRNAVEGVLRKVAEQEKNKSKCYLTTACVEAKGLPDNCEELTTLRDFRDTYLKNKENGSSLIATYYKYSPQIVSVIKSRKDEEEILAWLYKVIRQCVEAIKRGDNEIAYHIYCKMVVALKDIYLPEVEVPNPYLVNTSL</sequence>
<accession>A0A162Y8E9</accession>
<name>A0A162Y8E9_9FLAO</name>
<evidence type="ECO:0000256" key="1">
    <source>
        <dbReference type="SAM" id="MobiDB-lite"/>
    </source>
</evidence>
<dbReference type="RefSeq" id="WP_066316516.1">
    <property type="nucleotide sequence ID" value="NZ_LQRT01000035.1"/>
</dbReference>
<proteinExistence type="predicted"/>
<feature type="region of interest" description="Disordered" evidence="1">
    <location>
        <begin position="1"/>
        <end position="39"/>
    </location>
</feature>
<evidence type="ECO:0000313" key="3">
    <source>
        <dbReference type="Proteomes" id="UP000076715"/>
    </source>
</evidence>
<organism evidence="2 3">
    <name type="scientific">Aquimarina aggregata</name>
    <dbReference type="NCBI Taxonomy" id="1642818"/>
    <lineage>
        <taxon>Bacteria</taxon>
        <taxon>Pseudomonadati</taxon>
        <taxon>Bacteroidota</taxon>
        <taxon>Flavobacteriia</taxon>
        <taxon>Flavobacteriales</taxon>
        <taxon>Flavobacteriaceae</taxon>
        <taxon>Aquimarina</taxon>
    </lineage>
</organism>
<comment type="caution">
    <text evidence="2">The sequence shown here is derived from an EMBL/GenBank/DDBJ whole genome shotgun (WGS) entry which is preliminary data.</text>
</comment>